<evidence type="ECO:0000256" key="4">
    <source>
        <dbReference type="ARBA" id="ARBA00051114"/>
    </source>
</evidence>
<dbReference type="SMART" id="SM00267">
    <property type="entry name" value="GGDEF"/>
    <property type="match status" value="1"/>
</dbReference>
<dbReference type="SMART" id="SM00091">
    <property type="entry name" value="PAS"/>
    <property type="match status" value="1"/>
</dbReference>
<dbReference type="InterPro" id="IPR000700">
    <property type="entry name" value="PAS-assoc_C"/>
</dbReference>
<keyword evidence="3" id="KW-0973">c-di-GMP</keyword>
<dbReference type="OrthoDB" id="6597954at2"/>
<dbReference type="SMART" id="SM00052">
    <property type="entry name" value="EAL"/>
    <property type="match status" value="1"/>
</dbReference>
<dbReference type="Pfam" id="PF13426">
    <property type="entry name" value="PAS_9"/>
    <property type="match status" value="1"/>
</dbReference>
<feature type="domain" description="GGDEF" evidence="8">
    <location>
        <begin position="433"/>
        <end position="567"/>
    </location>
</feature>
<dbReference type="PROSITE" id="PS50887">
    <property type="entry name" value="GGDEF"/>
    <property type="match status" value="1"/>
</dbReference>
<dbReference type="FunFam" id="3.20.20.450:FF:000001">
    <property type="entry name" value="Cyclic di-GMP phosphodiesterase yahA"/>
    <property type="match status" value="1"/>
</dbReference>
<dbReference type="AlphaFoldDB" id="A0A1G8NL43"/>
<dbReference type="InterPro" id="IPR029787">
    <property type="entry name" value="Nucleotide_cyclase"/>
</dbReference>
<dbReference type="InterPro" id="IPR035919">
    <property type="entry name" value="EAL_sf"/>
</dbReference>
<dbReference type="CDD" id="cd00130">
    <property type="entry name" value="PAS"/>
    <property type="match status" value="1"/>
</dbReference>
<dbReference type="PANTHER" id="PTHR44757:SF2">
    <property type="entry name" value="BIOFILM ARCHITECTURE MAINTENANCE PROTEIN MBAA"/>
    <property type="match status" value="1"/>
</dbReference>
<dbReference type="InterPro" id="IPR001610">
    <property type="entry name" value="PAC"/>
</dbReference>
<feature type="domain" description="EAL" evidence="7">
    <location>
        <begin position="576"/>
        <end position="830"/>
    </location>
</feature>
<reference evidence="10" key="1">
    <citation type="submission" date="2016-10" db="EMBL/GenBank/DDBJ databases">
        <authorList>
            <person name="Varghese N."/>
            <person name="Submissions S."/>
        </authorList>
    </citation>
    <scope>NUCLEOTIDE SEQUENCE [LARGE SCALE GENOMIC DNA]</scope>
    <source>
        <strain evidence="10">DSM 23317</strain>
    </source>
</reference>
<dbReference type="Pfam" id="PF00990">
    <property type="entry name" value="GGDEF"/>
    <property type="match status" value="1"/>
</dbReference>
<dbReference type="NCBIfam" id="TIGR00229">
    <property type="entry name" value="sensory_box"/>
    <property type="match status" value="1"/>
</dbReference>
<dbReference type="SUPFAM" id="SSF55785">
    <property type="entry name" value="PYP-like sensor domain (PAS domain)"/>
    <property type="match status" value="2"/>
</dbReference>
<gene>
    <name evidence="9" type="ORF">SAMN04488540_103159</name>
</gene>
<dbReference type="PROSITE" id="PS50112">
    <property type="entry name" value="PAS"/>
    <property type="match status" value="1"/>
</dbReference>
<dbReference type="Proteomes" id="UP000199527">
    <property type="component" value="Unassembled WGS sequence"/>
</dbReference>
<evidence type="ECO:0000313" key="9">
    <source>
        <dbReference type="EMBL" id="SDI80924.1"/>
    </source>
</evidence>
<dbReference type="Pfam" id="PF00563">
    <property type="entry name" value="EAL"/>
    <property type="match status" value="1"/>
</dbReference>
<evidence type="ECO:0000313" key="10">
    <source>
        <dbReference type="Proteomes" id="UP000199527"/>
    </source>
</evidence>
<dbReference type="Gene3D" id="3.30.70.270">
    <property type="match status" value="1"/>
</dbReference>
<protein>
    <recommendedName>
        <fullName evidence="2">cyclic-guanylate-specific phosphodiesterase</fullName>
        <ecNumber evidence="2">3.1.4.52</ecNumber>
    </recommendedName>
</protein>
<feature type="domain" description="PAS" evidence="5">
    <location>
        <begin position="276"/>
        <end position="320"/>
    </location>
</feature>
<dbReference type="NCBIfam" id="TIGR00254">
    <property type="entry name" value="GGDEF"/>
    <property type="match status" value="1"/>
</dbReference>
<evidence type="ECO:0000256" key="1">
    <source>
        <dbReference type="ARBA" id="ARBA00001946"/>
    </source>
</evidence>
<dbReference type="InterPro" id="IPR013656">
    <property type="entry name" value="PAS_4"/>
</dbReference>
<dbReference type="EMBL" id="FNEM01000003">
    <property type="protein sequence ID" value="SDI80924.1"/>
    <property type="molecule type" value="Genomic_DNA"/>
</dbReference>
<dbReference type="InterPro" id="IPR000014">
    <property type="entry name" value="PAS"/>
</dbReference>
<dbReference type="SUPFAM" id="SSF55073">
    <property type="entry name" value="Nucleotide cyclase"/>
    <property type="match status" value="1"/>
</dbReference>
<dbReference type="InterPro" id="IPR052155">
    <property type="entry name" value="Biofilm_reg_signaling"/>
</dbReference>
<evidence type="ECO:0000256" key="2">
    <source>
        <dbReference type="ARBA" id="ARBA00012282"/>
    </source>
</evidence>
<name>A0A1G8NL43_9GAMM</name>
<dbReference type="GO" id="GO:0071732">
    <property type="term" value="P:cellular response to nitric oxide"/>
    <property type="evidence" value="ECO:0007669"/>
    <property type="project" value="UniProtKB-ARBA"/>
</dbReference>
<evidence type="ECO:0000259" key="8">
    <source>
        <dbReference type="PROSITE" id="PS50887"/>
    </source>
</evidence>
<dbReference type="InterPro" id="IPR035965">
    <property type="entry name" value="PAS-like_dom_sf"/>
</dbReference>
<keyword evidence="10" id="KW-1185">Reference proteome</keyword>
<dbReference type="Gene3D" id="3.20.20.450">
    <property type="entry name" value="EAL domain"/>
    <property type="match status" value="1"/>
</dbReference>
<dbReference type="FunFam" id="3.30.70.270:FF:000001">
    <property type="entry name" value="Diguanylate cyclase domain protein"/>
    <property type="match status" value="1"/>
</dbReference>
<evidence type="ECO:0000259" key="6">
    <source>
        <dbReference type="PROSITE" id="PS50113"/>
    </source>
</evidence>
<dbReference type="CDD" id="cd01949">
    <property type="entry name" value="GGDEF"/>
    <property type="match status" value="1"/>
</dbReference>
<dbReference type="RefSeq" id="WP_090363049.1">
    <property type="nucleotide sequence ID" value="NZ_FNEM01000003.1"/>
</dbReference>
<comment type="cofactor">
    <cofactor evidence="1">
        <name>Mg(2+)</name>
        <dbReference type="ChEBI" id="CHEBI:18420"/>
    </cofactor>
</comment>
<dbReference type="SMART" id="SM00086">
    <property type="entry name" value="PAC"/>
    <property type="match status" value="2"/>
</dbReference>
<proteinExistence type="predicted"/>
<dbReference type="SUPFAM" id="SSF141868">
    <property type="entry name" value="EAL domain-like"/>
    <property type="match status" value="1"/>
</dbReference>
<dbReference type="CDD" id="cd01948">
    <property type="entry name" value="EAL"/>
    <property type="match status" value="1"/>
</dbReference>
<feature type="domain" description="PAC" evidence="6">
    <location>
        <begin position="227"/>
        <end position="279"/>
    </location>
</feature>
<evidence type="ECO:0000259" key="5">
    <source>
        <dbReference type="PROSITE" id="PS50112"/>
    </source>
</evidence>
<dbReference type="PROSITE" id="PS50883">
    <property type="entry name" value="EAL"/>
    <property type="match status" value="1"/>
</dbReference>
<evidence type="ECO:0000259" key="7">
    <source>
        <dbReference type="PROSITE" id="PS50883"/>
    </source>
</evidence>
<dbReference type="GO" id="GO:0071111">
    <property type="term" value="F:cyclic-guanylate-specific phosphodiesterase activity"/>
    <property type="evidence" value="ECO:0007669"/>
    <property type="project" value="UniProtKB-EC"/>
</dbReference>
<evidence type="ECO:0000256" key="3">
    <source>
        <dbReference type="ARBA" id="ARBA00022636"/>
    </source>
</evidence>
<dbReference type="InterPro" id="IPR000160">
    <property type="entry name" value="GGDEF_dom"/>
</dbReference>
<dbReference type="EC" id="3.1.4.52" evidence="2"/>
<dbReference type="PROSITE" id="PS50113">
    <property type="entry name" value="PAC"/>
    <property type="match status" value="2"/>
</dbReference>
<dbReference type="InterPro" id="IPR001633">
    <property type="entry name" value="EAL_dom"/>
</dbReference>
<organism evidence="9 10">
    <name type="scientific">Ferrimonas sediminum</name>
    <dbReference type="NCBI Taxonomy" id="718193"/>
    <lineage>
        <taxon>Bacteria</taxon>
        <taxon>Pseudomonadati</taxon>
        <taxon>Pseudomonadota</taxon>
        <taxon>Gammaproteobacteria</taxon>
        <taxon>Alteromonadales</taxon>
        <taxon>Ferrimonadaceae</taxon>
        <taxon>Ferrimonas</taxon>
    </lineage>
</organism>
<comment type="catalytic activity">
    <reaction evidence="4">
        <text>3',3'-c-di-GMP + H2O = 5'-phosphoguanylyl(3'-&gt;5')guanosine + H(+)</text>
        <dbReference type="Rhea" id="RHEA:24902"/>
        <dbReference type="ChEBI" id="CHEBI:15377"/>
        <dbReference type="ChEBI" id="CHEBI:15378"/>
        <dbReference type="ChEBI" id="CHEBI:58754"/>
        <dbReference type="ChEBI" id="CHEBI:58805"/>
        <dbReference type="EC" id="3.1.4.52"/>
    </reaction>
    <physiologicalReaction direction="left-to-right" evidence="4">
        <dbReference type="Rhea" id="RHEA:24903"/>
    </physiologicalReaction>
</comment>
<dbReference type="Gene3D" id="3.30.450.20">
    <property type="entry name" value="PAS domain"/>
    <property type="match status" value="2"/>
</dbReference>
<accession>A0A1G8NL43</accession>
<sequence length="838" mass="93303">MDYQQVELSKVHHTAKQWLPSLQILERSLGAHALIAYLDHDDALQPLVASASLSAEEQRQLLHEVTARRITETSFASNAEPATADLTPQRMIELFLPTQALFGVLCLCSGDDSPLPEEALILADNLAARIQRDLALLQQDCLNEFNRQQGQLQSESLPSLQAFINSIEGHIWIKNLDGIYVCANHNVSRDWGTSPIGKNDLQLFGAERSAIFDAADRNAIRSGKPIVTEECADADDPDQNRWLETIKSPVISETGEVVGVIGMTRNISQRKAFQDQLSLAATVFANSVEGVLITDRHGTIIEVNNAFTEITGYRREEAISLNPRILKSGRYDNGFYETMWQSLTQEGQWQGELWNRRKDGSLYPQMTTLSAVYDDHRRIRYYVAVFADISEQKQAEERLAHMAYHDPLTGLPNRAKMQAELKLAIERAEERQQQMAVVFVDVDHFKLINDSAGHLVGDEVLCEVANRLKQQVRQVDTVARIGGDEFVVLLSGIPDSQAATAVVSKLMALFERPFELGSGDQLRLTSSLGIALFPQDGRNSDTLLKHADSAMYRAKQQGRNSFSFFTQSQNERSLEHLKLQSDLHDAIANHELHLNYQPQYDLASNRIVGIEALIRWHHPRLGVLGPARFINMAERMGLITDIGLVVLTQACHQASQWLSQGLEFGRIAVNVAGPQLLRRDFSDEVQAVLKQTGCPASALELEVTENFLIQNPDDAIRNLNQLRALGIHIAIDDFGTGYSSLSYLKRLPLTTLKIDQSFVHGISVDADNQVIAKAIISMGNSLSLNVIAEGVETREQAQFLAENGCEQAQGFLFSRPVNDSAILKLLTQQTDPQPLLQP</sequence>
<dbReference type="PANTHER" id="PTHR44757">
    <property type="entry name" value="DIGUANYLATE CYCLASE DGCP"/>
    <property type="match status" value="1"/>
</dbReference>
<dbReference type="InterPro" id="IPR043128">
    <property type="entry name" value="Rev_trsase/Diguanyl_cyclase"/>
</dbReference>
<feature type="domain" description="PAC" evidence="6">
    <location>
        <begin position="349"/>
        <end position="401"/>
    </location>
</feature>
<dbReference type="Pfam" id="PF08448">
    <property type="entry name" value="PAS_4"/>
    <property type="match status" value="1"/>
</dbReference>